<feature type="domain" description="Methyltransferase" evidence="4">
    <location>
        <begin position="286"/>
        <end position="365"/>
    </location>
</feature>
<evidence type="ECO:0000259" key="4">
    <source>
        <dbReference type="Pfam" id="PF13649"/>
    </source>
</evidence>
<keyword evidence="2" id="KW-0597">Phosphoprotein</keyword>
<dbReference type="AlphaFoldDB" id="A0A9P6RIH8"/>
<dbReference type="Pfam" id="PF13649">
    <property type="entry name" value="Methyltransf_25"/>
    <property type="match status" value="1"/>
</dbReference>
<name>A0A9P6RIH8_9FUNG</name>
<keyword evidence="6" id="KW-1185">Reference proteome</keyword>
<evidence type="ECO:0000313" key="6">
    <source>
        <dbReference type="Proteomes" id="UP000823405"/>
    </source>
</evidence>
<evidence type="ECO:0008006" key="7">
    <source>
        <dbReference type="Google" id="ProtNLM"/>
    </source>
</evidence>
<keyword evidence="1" id="KW-0596">Phosphopantetheine</keyword>
<dbReference type="GO" id="GO:0006633">
    <property type="term" value="P:fatty acid biosynthetic process"/>
    <property type="evidence" value="ECO:0007669"/>
    <property type="project" value="TreeGrafter"/>
</dbReference>
<dbReference type="SUPFAM" id="SSF53901">
    <property type="entry name" value="Thiolase-like"/>
    <property type="match status" value="1"/>
</dbReference>
<dbReference type="GO" id="GO:0004312">
    <property type="term" value="F:fatty acid synthase activity"/>
    <property type="evidence" value="ECO:0007669"/>
    <property type="project" value="TreeGrafter"/>
</dbReference>
<evidence type="ECO:0000313" key="5">
    <source>
        <dbReference type="EMBL" id="KAG0319428.1"/>
    </source>
</evidence>
<dbReference type="EMBL" id="JAAAIN010000147">
    <property type="protein sequence ID" value="KAG0319428.1"/>
    <property type="molecule type" value="Genomic_DNA"/>
</dbReference>
<dbReference type="InterPro" id="IPR029063">
    <property type="entry name" value="SAM-dependent_MTases_sf"/>
</dbReference>
<dbReference type="CDD" id="cd02440">
    <property type="entry name" value="AdoMet_MTases"/>
    <property type="match status" value="1"/>
</dbReference>
<sequence>MPDVISNSIKENIIKSGVDPRTISYIEASAPGYEIGDVLEVFATEQVFREFTQDQQFCALGSLKPSIGHATAASGYGNFYAGAIIEEYCFEENSDLREAQQIECITTEQVIILSAKTTEHLKAMIEQLWQFTQSQSQFLLQDMAYTLQLGRVAMPLRWAAVYVRENLISHSADTQDFSKDFLRSVEARLREMGDMPGFTVEQQIRLLKDLASFDLVTHISGQTSTHQMSDLEYQILEKFPMILATRERFGIFRQQLQARLKPGLTLASVPCGIMGELLLLDYGSNPNINLIGVDLDRQALNGAQAEAEKRGLASYLSLRREDAWDLSLSQEVDILASNGLNIYEPDDTRVTALYRTFFNALKPGGTLITSFITPPPPKESPWNLAELDQKSLSLQALLSLRLIEGRWSAFRTHAQTKAQLEEAGFTDITFIDDRARIMPTVLAQKPLKGGPEELVP</sequence>
<reference evidence="5" key="1">
    <citation type="journal article" date="2020" name="Fungal Divers.">
        <title>Resolving the Mortierellaceae phylogeny through synthesis of multi-gene phylogenetics and phylogenomics.</title>
        <authorList>
            <person name="Vandepol N."/>
            <person name="Liber J."/>
            <person name="Desiro A."/>
            <person name="Na H."/>
            <person name="Kennedy M."/>
            <person name="Barry K."/>
            <person name="Grigoriev I.V."/>
            <person name="Miller A.N."/>
            <person name="O'Donnell K."/>
            <person name="Stajich J.E."/>
            <person name="Bonito G."/>
        </authorList>
    </citation>
    <scope>NUCLEOTIDE SEQUENCE</scope>
    <source>
        <strain evidence="5">NVP60</strain>
    </source>
</reference>
<dbReference type="Pfam" id="PF22621">
    <property type="entry name" value="CurL-like_PKS_C"/>
    <property type="match status" value="1"/>
</dbReference>
<dbReference type="Proteomes" id="UP000823405">
    <property type="component" value="Unassembled WGS sequence"/>
</dbReference>
<dbReference type="PANTHER" id="PTHR43775">
    <property type="entry name" value="FATTY ACID SYNTHASE"/>
    <property type="match status" value="1"/>
</dbReference>
<organism evidence="5 6">
    <name type="scientific">Linnemannia gamsii</name>
    <dbReference type="NCBI Taxonomy" id="64522"/>
    <lineage>
        <taxon>Eukaryota</taxon>
        <taxon>Fungi</taxon>
        <taxon>Fungi incertae sedis</taxon>
        <taxon>Mucoromycota</taxon>
        <taxon>Mortierellomycotina</taxon>
        <taxon>Mortierellomycetes</taxon>
        <taxon>Mortierellales</taxon>
        <taxon>Mortierellaceae</taxon>
        <taxon>Linnemannia</taxon>
    </lineage>
</organism>
<accession>A0A9P6RIH8</accession>
<evidence type="ECO:0000256" key="1">
    <source>
        <dbReference type="ARBA" id="ARBA00022450"/>
    </source>
</evidence>
<dbReference type="InterPro" id="IPR014031">
    <property type="entry name" value="Ketoacyl_synth_C"/>
</dbReference>
<dbReference type="GO" id="GO:0005737">
    <property type="term" value="C:cytoplasm"/>
    <property type="evidence" value="ECO:0007669"/>
    <property type="project" value="TreeGrafter"/>
</dbReference>
<protein>
    <recommendedName>
        <fullName evidence="7">Methyltransferase domain-containing protein</fullName>
    </recommendedName>
</protein>
<evidence type="ECO:0000259" key="3">
    <source>
        <dbReference type="Pfam" id="PF02801"/>
    </source>
</evidence>
<feature type="domain" description="Beta-ketoacyl synthase C-terminal" evidence="3">
    <location>
        <begin position="8"/>
        <end position="76"/>
    </location>
</feature>
<evidence type="ECO:0000256" key="2">
    <source>
        <dbReference type="ARBA" id="ARBA00022553"/>
    </source>
</evidence>
<dbReference type="GO" id="GO:0005886">
    <property type="term" value="C:plasma membrane"/>
    <property type="evidence" value="ECO:0007669"/>
    <property type="project" value="TreeGrafter"/>
</dbReference>
<dbReference type="Pfam" id="PF02801">
    <property type="entry name" value="Ketoacyl-synt_C"/>
    <property type="match status" value="1"/>
</dbReference>
<dbReference type="OrthoDB" id="329835at2759"/>
<dbReference type="SUPFAM" id="SSF53335">
    <property type="entry name" value="S-adenosyl-L-methionine-dependent methyltransferases"/>
    <property type="match status" value="1"/>
</dbReference>
<dbReference type="InterPro" id="IPR050091">
    <property type="entry name" value="PKS_NRPS_Biosynth_Enz"/>
</dbReference>
<dbReference type="Gene3D" id="3.40.47.10">
    <property type="match status" value="1"/>
</dbReference>
<dbReference type="Gene3D" id="3.40.50.150">
    <property type="entry name" value="Vaccinia Virus protein VP39"/>
    <property type="match status" value="1"/>
</dbReference>
<dbReference type="PANTHER" id="PTHR43775:SF37">
    <property type="entry name" value="SI:DKEY-61P9.11"/>
    <property type="match status" value="1"/>
</dbReference>
<proteinExistence type="predicted"/>
<dbReference type="InterPro" id="IPR016039">
    <property type="entry name" value="Thiolase-like"/>
</dbReference>
<dbReference type="InterPro" id="IPR041698">
    <property type="entry name" value="Methyltransf_25"/>
</dbReference>
<gene>
    <name evidence="5" type="ORF">BGZ97_002173</name>
</gene>
<comment type="caution">
    <text evidence="5">The sequence shown here is derived from an EMBL/GenBank/DDBJ whole genome shotgun (WGS) entry which is preliminary data.</text>
</comment>